<feature type="domain" description="Integrase catalytic" evidence="1">
    <location>
        <begin position="232"/>
        <end position="396"/>
    </location>
</feature>
<dbReference type="Pfam" id="PF13683">
    <property type="entry name" value="rve_3"/>
    <property type="match status" value="1"/>
</dbReference>
<evidence type="ECO:0000313" key="3">
    <source>
        <dbReference type="Proteomes" id="UP001596043"/>
    </source>
</evidence>
<dbReference type="InterPro" id="IPR036397">
    <property type="entry name" value="RNaseH_sf"/>
</dbReference>
<proteinExistence type="predicted"/>
<evidence type="ECO:0000259" key="1">
    <source>
        <dbReference type="PROSITE" id="PS50994"/>
    </source>
</evidence>
<comment type="caution">
    <text evidence="2">The sequence shown here is derived from an EMBL/GenBank/DDBJ whole genome shotgun (WGS) entry which is preliminary data.</text>
</comment>
<dbReference type="InterPro" id="IPR001584">
    <property type="entry name" value="Integrase_cat-core"/>
</dbReference>
<dbReference type="InterPro" id="IPR012337">
    <property type="entry name" value="RNaseH-like_sf"/>
</dbReference>
<organism evidence="2 3">
    <name type="scientific">Dokdonia ponticola</name>
    <dbReference type="NCBI Taxonomy" id="2041041"/>
    <lineage>
        <taxon>Bacteria</taxon>
        <taxon>Pseudomonadati</taxon>
        <taxon>Bacteroidota</taxon>
        <taxon>Flavobacteriia</taxon>
        <taxon>Flavobacteriales</taxon>
        <taxon>Flavobacteriaceae</taxon>
        <taxon>Dokdonia</taxon>
    </lineage>
</organism>
<dbReference type="PROSITE" id="PS50994">
    <property type="entry name" value="INTEGRASE"/>
    <property type="match status" value="1"/>
</dbReference>
<dbReference type="PANTHER" id="PTHR46889">
    <property type="entry name" value="TRANSPOSASE INSF FOR INSERTION SEQUENCE IS3B-RELATED"/>
    <property type="match status" value="1"/>
</dbReference>
<protein>
    <submittedName>
        <fullName evidence="2">Transposase</fullName>
    </submittedName>
</protein>
<dbReference type="EMBL" id="JBHSFV010000020">
    <property type="protein sequence ID" value="MFC4636453.1"/>
    <property type="molecule type" value="Genomic_DNA"/>
</dbReference>
<reference evidence="3" key="1">
    <citation type="journal article" date="2019" name="Int. J. Syst. Evol. Microbiol.">
        <title>The Global Catalogue of Microorganisms (GCM) 10K type strain sequencing project: providing services to taxonomists for standard genome sequencing and annotation.</title>
        <authorList>
            <consortium name="The Broad Institute Genomics Platform"/>
            <consortium name="The Broad Institute Genome Sequencing Center for Infectious Disease"/>
            <person name="Wu L."/>
            <person name="Ma J."/>
        </authorList>
    </citation>
    <scope>NUCLEOTIDE SEQUENCE [LARGE SCALE GENOMIC DNA]</scope>
    <source>
        <strain evidence="3">YJ-61-S</strain>
    </source>
</reference>
<accession>A0ABV9I3N1</accession>
<keyword evidence="3" id="KW-1185">Reference proteome</keyword>
<dbReference type="SUPFAM" id="SSF53098">
    <property type="entry name" value="Ribonuclease H-like"/>
    <property type="match status" value="1"/>
</dbReference>
<dbReference type="InterPro" id="IPR050900">
    <property type="entry name" value="Transposase_IS3/IS150/IS904"/>
</dbReference>
<dbReference type="RefSeq" id="WP_379982662.1">
    <property type="nucleotide sequence ID" value="NZ_JBHSFV010000020.1"/>
</dbReference>
<dbReference type="Proteomes" id="UP001596043">
    <property type="component" value="Unassembled WGS sequence"/>
</dbReference>
<dbReference type="Pfam" id="PF00665">
    <property type="entry name" value="rve"/>
    <property type="match status" value="1"/>
</dbReference>
<evidence type="ECO:0000313" key="2">
    <source>
        <dbReference type="EMBL" id="MFC4636453.1"/>
    </source>
</evidence>
<dbReference type="Gene3D" id="3.30.420.10">
    <property type="entry name" value="Ribonuclease H-like superfamily/Ribonuclease H"/>
    <property type="match status" value="1"/>
</dbReference>
<gene>
    <name evidence="2" type="ORF">ACFO3O_21275</name>
</gene>
<sequence>MNEFSCRKNWDTAIKHLVRNELLNDILTPEQIALIPSSNISRWKNESDDKYHYCEINQIVKEEIAFIKRFNSSSRIKKINQSYFDLADTFHEVISKVKGVKSLIKQQKEIIVDTIEKVKDSIPINKALKVFNISRSTFENYKSILIYKCESSYFNWCTKRFPNQLLPKEVQTIKTYMQDQDYKFWSKSSVYLKALRDKNLQCGISTFYKYCRLLGFKNKPRRKKSDDYHPVRTSKPNEIWCADVTIFKTVDNVKHYIHFLIDHYSKMILGYRIEKSASAIAIKSLIQNACIEHQPEKLQFLTDGGSENVNATVANFINSPDIPIKHIIAQNDVVFSNSMIEAINKIIKHQFLHHKEINNGNQLIRVMADTISIYNTIRPQMSLGGNTPEETFSGLSIDISKYTHNFKELKQLRLTQNKKNACKVCF</sequence>
<name>A0ABV9I3N1_9FLAO</name>
<dbReference type="PANTHER" id="PTHR46889:SF5">
    <property type="entry name" value="INTEGRASE PROTEIN"/>
    <property type="match status" value="1"/>
</dbReference>